<name>A0A4Y9ISC1_9BACT</name>
<evidence type="ECO:0000313" key="2">
    <source>
        <dbReference type="EMBL" id="TFU91106.1"/>
    </source>
</evidence>
<dbReference type="AlphaFoldDB" id="A0A4Y9ISC1"/>
<dbReference type="Pfam" id="PF10543">
    <property type="entry name" value="ORF6N"/>
    <property type="match status" value="1"/>
</dbReference>
<evidence type="ECO:0000259" key="1">
    <source>
        <dbReference type="Pfam" id="PF10543"/>
    </source>
</evidence>
<accession>A0A4Y9ISC1</accession>
<reference evidence="2 3" key="1">
    <citation type="submission" date="2019-03" db="EMBL/GenBank/DDBJ databases">
        <title>Diversity of the mouse oral microbiome.</title>
        <authorList>
            <person name="Joseph S."/>
            <person name="Aduse-Opoku J."/>
            <person name="Curtis M."/>
            <person name="Wade W."/>
            <person name="Hashim A."/>
        </authorList>
    </citation>
    <scope>NUCLEOTIDE SEQUENCE [LARGE SCALE GENOMIC DNA]</scope>
    <source>
        <strain evidence="2 3">P11</strain>
    </source>
</reference>
<evidence type="ECO:0000313" key="3">
    <source>
        <dbReference type="Proteomes" id="UP000298285"/>
    </source>
</evidence>
<dbReference type="OrthoDB" id="9816206at2"/>
<dbReference type="EMBL" id="SPPK01000001">
    <property type="protein sequence ID" value="TFU91106.1"/>
    <property type="molecule type" value="Genomic_DNA"/>
</dbReference>
<sequence length="177" mass="20524">MNMELQIIQNKIFEVRGLRVMIDFHLAELYQVETRALKQAVRRNIERFPNDFMFELTNEEALELINIGVSQSVIPSGYNVGISKIFAFTEQGVSMLSSVLRSKIAIEINISIMRAFVALRQYTLDYAELNQKLETFMIETNIQFNQIYQALTELASTREQNSKSRKRVGYIQNEEEG</sequence>
<dbReference type="InterPro" id="IPR018873">
    <property type="entry name" value="KilA-N_DNA-bd_domain"/>
</dbReference>
<comment type="caution">
    <text evidence="2">The sequence shown here is derived from an EMBL/GenBank/DDBJ whole genome shotgun (WGS) entry which is preliminary data.</text>
</comment>
<feature type="domain" description="KilA-N DNA-binding" evidence="1">
    <location>
        <begin position="10"/>
        <end position="99"/>
    </location>
</feature>
<protein>
    <submittedName>
        <fullName evidence="2">ORF6N domain-containing protein</fullName>
    </submittedName>
</protein>
<dbReference type="Proteomes" id="UP000298285">
    <property type="component" value="Unassembled WGS sequence"/>
</dbReference>
<proteinExistence type="predicted"/>
<organism evidence="2 3">
    <name type="scientific">Dysgonomonas mossii</name>
    <dbReference type="NCBI Taxonomy" id="163665"/>
    <lineage>
        <taxon>Bacteria</taxon>
        <taxon>Pseudomonadati</taxon>
        <taxon>Bacteroidota</taxon>
        <taxon>Bacteroidia</taxon>
        <taxon>Bacteroidales</taxon>
        <taxon>Dysgonomonadaceae</taxon>
        <taxon>Dysgonomonas</taxon>
    </lineage>
</organism>
<gene>
    <name evidence="2" type="ORF">E4T88_03750</name>
</gene>